<feature type="transmembrane region" description="Helical" evidence="1">
    <location>
        <begin position="172"/>
        <end position="191"/>
    </location>
</feature>
<reference evidence="3 4" key="1">
    <citation type="submission" date="2019-07" db="EMBL/GenBank/DDBJ databases">
        <title>Whole genome shotgun sequence of Chitinophaga cymbidii NBRC 109752.</title>
        <authorList>
            <person name="Hosoyama A."/>
            <person name="Uohara A."/>
            <person name="Ohji S."/>
            <person name="Ichikawa N."/>
        </authorList>
    </citation>
    <scope>NUCLEOTIDE SEQUENCE [LARGE SCALE GENOMIC DNA]</scope>
    <source>
        <strain evidence="3 4">NBRC 109752</strain>
    </source>
</reference>
<accession>A0A512RRN0</accession>
<sequence length="363" mass="41320">MEQQINITSRLRRTAQFIFDFGGGPSGRNAWVDYAKGIAIIFVVYRHVIFGLMYSGASINSMMMDANEMLYGFRMPLFFFLSGLFYAGSVKKRGGRNYLVSKVNTLLYPYLIWCVIQLTLQILFSDFTNAKHTFASYINILIHPRTMLQLWYLFALFNVSILYLATDRLLKLGPYGQILFGLILLALKPLAGDISTLSDVMMHYIYFCIGHLSAPFFFRESVQARLTSPGKLLLLLPVFLVVQYLCMIYADMNIFLYSTLAMFGGLIVIMLSFILAKTDRLKFLRTLGSYSLYIFLLHISIVFLIRAGFVSTGIISNTPLATFLLVTCGIFFSIVLYRICLLLHLRFLFVGPLKETNKIVSPS</sequence>
<evidence type="ECO:0000313" key="3">
    <source>
        <dbReference type="EMBL" id="GEP98359.1"/>
    </source>
</evidence>
<feature type="transmembrane region" description="Helical" evidence="1">
    <location>
        <begin position="69"/>
        <end position="87"/>
    </location>
</feature>
<keyword evidence="1" id="KW-0812">Transmembrane</keyword>
<comment type="caution">
    <text evidence="3">The sequence shown here is derived from an EMBL/GenBank/DDBJ whole genome shotgun (WGS) entry which is preliminary data.</text>
</comment>
<dbReference type="InterPro" id="IPR052734">
    <property type="entry name" value="Nod_factor_acetyltransferase"/>
</dbReference>
<dbReference type="PANTHER" id="PTHR37312:SF1">
    <property type="entry name" value="MEMBRANE-BOUND ACYLTRANSFERASE YKRP-RELATED"/>
    <property type="match status" value="1"/>
</dbReference>
<name>A0A512RRN0_9BACT</name>
<dbReference type="InterPro" id="IPR002656">
    <property type="entry name" value="Acyl_transf_3_dom"/>
</dbReference>
<feature type="transmembrane region" description="Helical" evidence="1">
    <location>
        <begin position="256"/>
        <end position="275"/>
    </location>
</feature>
<keyword evidence="1" id="KW-1133">Transmembrane helix</keyword>
<dbReference type="Proteomes" id="UP000321436">
    <property type="component" value="Unassembled WGS sequence"/>
</dbReference>
<keyword evidence="4" id="KW-1185">Reference proteome</keyword>
<feature type="transmembrane region" description="Helical" evidence="1">
    <location>
        <begin position="321"/>
        <end position="345"/>
    </location>
</feature>
<dbReference type="RefSeq" id="WP_146866846.1">
    <property type="nucleotide sequence ID" value="NZ_BKAU01000006.1"/>
</dbReference>
<evidence type="ECO:0000256" key="1">
    <source>
        <dbReference type="SAM" id="Phobius"/>
    </source>
</evidence>
<feature type="transmembrane region" description="Helical" evidence="1">
    <location>
        <begin position="203"/>
        <end position="220"/>
    </location>
</feature>
<dbReference type="GO" id="GO:0016747">
    <property type="term" value="F:acyltransferase activity, transferring groups other than amino-acyl groups"/>
    <property type="evidence" value="ECO:0007669"/>
    <property type="project" value="InterPro"/>
</dbReference>
<organism evidence="3 4">
    <name type="scientific">Chitinophaga cymbidii</name>
    <dbReference type="NCBI Taxonomy" id="1096750"/>
    <lineage>
        <taxon>Bacteria</taxon>
        <taxon>Pseudomonadati</taxon>
        <taxon>Bacteroidota</taxon>
        <taxon>Chitinophagia</taxon>
        <taxon>Chitinophagales</taxon>
        <taxon>Chitinophagaceae</taxon>
        <taxon>Chitinophaga</taxon>
    </lineage>
</organism>
<feature type="transmembrane region" description="Helical" evidence="1">
    <location>
        <begin position="287"/>
        <end position="309"/>
    </location>
</feature>
<feature type="transmembrane region" description="Helical" evidence="1">
    <location>
        <begin position="107"/>
        <end position="127"/>
    </location>
</feature>
<feature type="domain" description="Acyltransferase 3" evidence="2">
    <location>
        <begin position="29"/>
        <end position="338"/>
    </location>
</feature>
<dbReference type="EMBL" id="BKAU01000006">
    <property type="protein sequence ID" value="GEP98359.1"/>
    <property type="molecule type" value="Genomic_DNA"/>
</dbReference>
<keyword evidence="3" id="KW-0012">Acyltransferase</keyword>
<dbReference type="PANTHER" id="PTHR37312">
    <property type="entry name" value="MEMBRANE-BOUND ACYLTRANSFERASE YKRP-RELATED"/>
    <property type="match status" value="1"/>
</dbReference>
<dbReference type="AlphaFoldDB" id="A0A512RRN0"/>
<evidence type="ECO:0000313" key="4">
    <source>
        <dbReference type="Proteomes" id="UP000321436"/>
    </source>
</evidence>
<dbReference type="OrthoDB" id="9809782at2"/>
<dbReference type="Pfam" id="PF01757">
    <property type="entry name" value="Acyl_transf_3"/>
    <property type="match status" value="1"/>
</dbReference>
<gene>
    <name evidence="3" type="primary">cps1E</name>
    <name evidence="3" type="ORF">CCY01nite_46190</name>
</gene>
<keyword evidence="3" id="KW-0808">Transferase</keyword>
<evidence type="ECO:0000259" key="2">
    <source>
        <dbReference type="Pfam" id="PF01757"/>
    </source>
</evidence>
<feature type="transmembrane region" description="Helical" evidence="1">
    <location>
        <begin position="147"/>
        <end position="165"/>
    </location>
</feature>
<feature type="transmembrane region" description="Helical" evidence="1">
    <location>
        <begin position="232"/>
        <end position="250"/>
    </location>
</feature>
<feature type="transmembrane region" description="Helical" evidence="1">
    <location>
        <begin position="38"/>
        <end position="57"/>
    </location>
</feature>
<keyword evidence="1" id="KW-0472">Membrane</keyword>
<protein>
    <submittedName>
        <fullName evidence="3">Acyltransferase/acetyltransferase</fullName>
    </submittedName>
</protein>
<proteinExistence type="predicted"/>